<dbReference type="STRING" id="1428644.BIV57_12180"/>
<dbReference type="PRINTS" id="PR00471">
    <property type="entry name" value="ACETATEKNASE"/>
</dbReference>
<dbReference type="Pfam" id="PF00871">
    <property type="entry name" value="Acetate_kinase"/>
    <property type="match status" value="1"/>
</dbReference>
<dbReference type="UniPathway" id="UPA00340">
    <property type="reaction ID" value="UER00458"/>
</dbReference>
<feature type="active site" description="Proton donor/acceptor" evidence="6">
    <location>
        <position position="137"/>
    </location>
</feature>
<keyword evidence="6" id="KW-0460">Magnesium</keyword>
<evidence type="ECO:0000256" key="4">
    <source>
        <dbReference type="ARBA" id="ARBA00022777"/>
    </source>
</evidence>
<name>A0A1J7CC23_9ACTN</name>
<feature type="site" description="Transition state stabilizer" evidence="6">
    <location>
        <position position="230"/>
    </location>
</feature>
<dbReference type="EC" id="2.7.2.1" evidence="6"/>
<keyword evidence="6" id="KW-0479">Metal-binding</keyword>
<keyword evidence="9" id="KW-1185">Reference proteome</keyword>
<dbReference type="GO" id="GO:0006085">
    <property type="term" value="P:acetyl-CoA biosynthetic process"/>
    <property type="evidence" value="ECO:0007669"/>
    <property type="project" value="UniProtKB-UniRule"/>
</dbReference>
<feature type="binding site" evidence="6">
    <location>
        <begin position="197"/>
        <end position="201"/>
    </location>
    <ligand>
        <name>ATP</name>
        <dbReference type="ChEBI" id="CHEBI:30616"/>
    </ligand>
</feature>
<sequence>MSDAAGPNRVLVLNSGSSSLKYQLLDMSDGSRLASGLVERIGEAGSEVADHAQALERVSRELSGQGLGLDSPELAAIGHRVVHGGTLYTEPTLIDDAVLAGVRELVPLAPLHNPANAMGIEVARRMRPDLPQVAVFDTAFHSTLPEAAWRYAIDRETADRHAVRRYGFHGTSHAYVSRETARLLGKEPEEVNVIVLHLGNGASASAVERGRCAETSMGLTPLEGLVMGTRSGDLDPAVVFHLHRQAKLSVDEVDALLNRRSGLVGLCGDNDMREIGRRMAEGDTAARTAFDVYVHRLKKYLGAYTAVLGTVDAVAFTAGVGENSAAVRAAAISGLEPLGMILDPVRNTVRSGAARLISADGSRTAIAVVPTDEEMEIARQTYALARGGSAS</sequence>
<accession>A0A1J7CC23</accession>
<dbReference type="InterPro" id="IPR000890">
    <property type="entry name" value="Aliphatic_acid_kin_short-chain"/>
</dbReference>
<evidence type="ECO:0000256" key="1">
    <source>
        <dbReference type="ARBA" id="ARBA00008748"/>
    </source>
</evidence>
<keyword evidence="6" id="KW-0963">Cytoplasm</keyword>
<comment type="pathway">
    <text evidence="6">Metabolic intermediate biosynthesis; acetyl-CoA biosynthesis; acetyl-CoA from acetate: step 1/2.</text>
</comment>
<feature type="binding site" evidence="6">
    <location>
        <position position="21"/>
    </location>
    <ligand>
        <name>ATP</name>
        <dbReference type="ChEBI" id="CHEBI:30616"/>
    </ligand>
</feature>
<dbReference type="InterPro" id="IPR043129">
    <property type="entry name" value="ATPase_NBD"/>
</dbReference>
<dbReference type="CDD" id="cd24010">
    <property type="entry name" value="ASKHA_NBD_AcK_PK"/>
    <property type="match status" value="1"/>
</dbReference>
<evidence type="ECO:0000256" key="2">
    <source>
        <dbReference type="ARBA" id="ARBA00022679"/>
    </source>
</evidence>
<proteinExistence type="inferred from homology"/>
<dbReference type="Proteomes" id="UP000243342">
    <property type="component" value="Unassembled WGS sequence"/>
</dbReference>
<dbReference type="GO" id="GO:0000287">
    <property type="term" value="F:magnesium ion binding"/>
    <property type="evidence" value="ECO:0007669"/>
    <property type="project" value="UniProtKB-UniRule"/>
</dbReference>
<dbReference type="GO" id="GO:0006083">
    <property type="term" value="P:acetate metabolic process"/>
    <property type="evidence" value="ECO:0007669"/>
    <property type="project" value="TreeGrafter"/>
</dbReference>
<feature type="binding site" evidence="6">
    <location>
        <begin position="319"/>
        <end position="323"/>
    </location>
    <ligand>
        <name>ATP</name>
        <dbReference type="ChEBI" id="CHEBI:30616"/>
    </ligand>
</feature>
<dbReference type="GO" id="GO:0008776">
    <property type="term" value="F:acetate kinase activity"/>
    <property type="evidence" value="ECO:0007669"/>
    <property type="project" value="UniProtKB-UniRule"/>
</dbReference>
<dbReference type="GO" id="GO:0005737">
    <property type="term" value="C:cytoplasm"/>
    <property type="evidence" value="ECO:0007669"/>
    <property type="project" value="UniProtKB-SubCell"/>
</dbReference>
<dbReference type="PANTHER" id="PTHR21060:SF15">
    <property type="entry name" value="ACETATE KINASE-RELATED"/>
    <property type="match status" value="1"/>
</dbReference>
<dbReference type="PANTHER" id="PTHR21060">
    <property type="entry name" value="ACETATE KINASE"/>
    <property type="match status" value="1"/>
</dbReference>
<dbReference type="OrthoDB" id="9802453at2"/>
<feature type="binding site" evidence="6">
    <location>
        <position position="373"/>
    </location>
    <ligand>
        <name>Mg(2+)</name>
        <dbReference type="ChEBI" id="CHEBI:18420"/>
    </ligand>
</feature>
<organism evidence="8 9">
    <name type="scientific">Mangrovactinospora gilvigrisea</name>
    <dbReference type="NCBI Taxonomy" id="1428644"/>
    <lineage>
        <taxon>Bacteria</taxon>
        <taxon>Bacillati</taxon>
        <taxon>Actinomycetota</taxon>
        <taxon>Actinomycetes</taxon>
        <taxon>Kitasatosporales</taxon>
        <taxon>Streptomycetaceae</taxon>
        <taxon>Mangrovactinospora</taxon>
    </lineage>
</organism>
<dbReference type="PIRSF" id="PIRSF000722">
    <property type="entry name" value="Acetate_prop_kin"/>
    <property type="match status" value="1"/>
</dbReference>
<comment type="catalytic activity">
    <reaction evidence="6">
        <text>acetate + ATP = acetyl phosphate + ADP</text>
        <dbReference type="Rhea" id="RHEA:11352"/>
        <dbReference type="ChEBI" id="CHEBI:22191"/>
        <dbReference type="ChEBI" id="CHEBI:30089"/>
        <dbReference type="ChEBI" id="CHEBI:30616"/>
        <dbReference type="ChEBI" id="CHEBI:456216"/>
        <dbReference type="EC" id="2.7.2.1"/>
    </reaction>
</comment>
<evidence type="ECO:0000313" key="8">
    <source>
        <dbReference type="EMBL" id="OIV37218.1"/>
    </source>
</evidence>
<protein>
    <recommendedName>
        <fullName evidence="6">Acetate kinase</fullName>
        <ecNumber evidence="6">2.7.2.1</ecNumber>
    </recommendedName>
    <alternativeName>
        <fullName evidence="6">Acetokinase</fullName>
    </alternativeName>
</protein>
<keyword evidence="5 6" id="KW-0067">ATP-binding</keyword>
<feature type="binding site" evidence="6">
    <location>
        <position position="14"/>
    </location>
    <ligand>
        <name>Mg(2+)</name>
        <dbReference type="ChEBI" id="CHEBI:18420"/>
    </ligand>
</feature>
<comment type="subunit">
    <text evidence="6">Homodimer.</text>
</comment>
<keyword evidence="2 6" id="KW-0808">Transferase</keyword>
<evidence type="ECO:0000256" key="3">
    <source>
        <dbReference type="ARBA" id="ARBA00022741"/>
    </source>
</evidence>
<dbReference type="Gene3D" id="3.30.420.40">
    <property type="match status" value="2"/>
</dbReference>
<comment type="cofactor">
    <cofactor evidence="6">
        <name>Mg(2+)</name>
        <dbReference type="ChEBI" id="CHEBI:18420"/>
    </cofactor>
    <cofactor evidence="6">
        <name>Mn(2+)</name>
        <dbReference type="ChEBI" id="CHEBI:29035"/>
    </cofactor>
    <text evidence="6">Mg(2+). Can also accept Mn(2+).</text>
</comment>
<dbReference type="PROSITE" id="PS01075">
    <property type="entry name" value="ACETATE_KINASE_1"/>
    <property type="match status" value="1"/>
</dbReference>
<feature type="binding site" evidence="6">
    <location>
        <begin position="271"/>
        <end position="273"/>
    </location>
    <ligand>
        <name>ATP</name>
        <dbReference type="ChEBI" id="CHEBI:30616"/>
    </ligand>
</feature>
<dbReference type="NCBIfam" id="TIGR00016">
    <property type="entry name" value="ackA"/>
    <property type="match status" value="1"/>
</dbReference>
<evidence type="ECO:0000256" key="6">
    <source>
        <dbReference type="HAMAP-Rule" id="MF_00020"/>
    </source>
</evidence>
<comment type="caution">
    <text evidence="8">The sequence shown here is derived from an EMBL/GenBank/DDBJ whole genome shotgun (WGS) entry which is preliminary data.</text>
</comment>
<dbReference type="InterPro" id="IPR023865">
    <property type="entry name" value="Aliphatic_acid_kinase_CS"/>
</dbReference>
<evidence type="ECO:0000256" key="7">
    <source>
        <dbReference type="RuleBase" id="RU003835"/>
    </source>
</evidence>
<dbReference type="RefSeq" id="WP_071656822.1">
    <property type="nucleotide sequence ID" value="NZ_MLCF01000060.1"/>
</dbReference>
<dbReference type="InterPro" id="IPR004372">
    <property type="entry name" value="Ac/propionate_kinase"/>
</dbReference>
<comment type="subcellular location">
    <subcellularLocation>
        <location evidence="6">Cytoplasm</location>
    </subcellularLocation>
</comment>
<keyword evidence="3 6" id="KW-0547">Nucleotide-binding</keyword>
<dbReference type="GO" id="GO:0005524">
    <property type="term" value="F:ATP binding"/>
    <property type="evidence" value="ECO:0007669"/>
    <property type="project" value="UniProtKB-KW"/>
</dbReference>
<feature type="binding site" evidence="6">
    <location>
        <position position="80"/>
    </location>
    <ligand>
        <name>substrate</name>
    </ligand>
</feature>
<dbReference type="EMBL" id="MLCF01000060">
    <property type="protein sequence ID" value="OIV37218.1"/>
    <property type="molecule type" value="Genomic_DNA"/>
</dbReference>
<comment type="similarity">
    <text evidence="1 6 7">Belongs to the acetokinase family.</text>
</comment>
<keyword evidence="4 6" id="KW-0418">Kinase</keyword>
<comment type="function">
    <text evidence="6">Catalyzes the formation of acetyl phosphate from acetate and ATP. Can also catalyze the reverse reaction.</text>
</comment>
<dbReference type="HAMAP" id="MF_00020">
    <property type="entry name" value="Acetate_kinase"/>
    <property type="match status" value="1"/>
</dbReference>
<reference evidence="8 9" key="1">
    <citation type="submission" date="2016-10" db="EMBL/GenBank/DDBJ databases">
        <title>Genome sequence of Streptomyces gilvigriseus MUSC 26.</title>
        <authorList>
            <person name="Lee L.-H."/>
            <person name="Ser H.-L."/>
        </authorList>
    </citation>
    <scope>NUCLEOTIDE SEQUENCE [LARGE SCALE GENOMIC DNA]</scope>
    <source>
        <strain evidence="8 9">MUSC 26</strain>
    </source>
</reference>
<dbReference type="SUPFAM" id="SSF53067">
    <property type="entry name" value="Actin-like ATPase domain"/>
    <property type="match status" value="2"/>
</dbReference>
<dbReference type="PROSITE" id="PS01076">
    <property type="entry name" value="ACETATE_KINASE_2"/>
    <property type="match status" value="1"/>
</dbReference>
<feature type="site" description="Transition state stabilizer" evidence="6">
    <location>
        <position position="169"/>
    </location>
</feature>
<dbReference type="AlphaFoldDB" id="A0A1J7CC23"/>
<evidence type="ECO:0000256" key="5">
    <source>
        <dbReference type="ARBA" id="ARBA00022840"/>
    </source>
</evidence>
<evidence type="ECO:0000313" key="9">
    <source>
        <dbReference type="Proteomes" id="UP000243342"/>
    </source>
</evidence>
<gene>
    <name evidence="6" type="primary">ackA</name>
    <name evidence="8" type="ORF">BIV57_12180</name>
</gene>